<accession>A0A6N2RNU8</accession>
<reference evidence="1" key="1">
    <citation type="submission" date="2019-11" db="EMBL/GenBank/DDBJ databases">
        <authorList>
            <person name="Feng L."/>
        </authorList>
    </citation>
    <scope>NUCLEOTIDE SEQUENCE</scope>
    <source>
        <strain evidence="1">CinnocuumLFYP12</strain>
    </source>
</reference>
<dbReference type="AlphaFoldDB" id="A0A6N2RNU8"/>
<dbReference type="EMBL" id="CACRTE010000008">
    <property type="protein sequence ID" value="VYS82797.1"/>
    <property type="molecule type" value="Genomic_DNA"/>
</dbReference>
<name>A0A6N2RNU8_CLOIN</name>
<organism evidence="1">
    <name type="scientific">Clostridium innocuum</name>
    <dbReference type="NCBI Taxonomy" id="1522"/>
    <lineage>
        <taxon>Bacteria</taxon>
        <taxon>Bacillati</taxon>
        <taxon>Bacillota</taxon>
        <taxon>Clostridia</taxon>
        <taxon>Eubacteriales</taxon>
        <taxon>Clostridiaceae</taxon>
        <taxon>Clostridium</taxon>
    </lineage>
</organism>
<protein>
    <submittedName>
        <fullName evidence="1">Uncharacterized protein</fullName>
    </submittedName>
</protein>
<gene>
    <name evidence="1" type="ORF">CILFYP12_00451</name>
</gene>
<proteinExistence type="predicted"/>
<evidence type="ECO:0000313" key="1">
    <source>
        <dbReference type="EMBL" id="VYS82797.1"/>
    </source>
</evidence>
<sequence>MLIINTQKETKKQPAPVYRLPLLLPCPYSFLLRFSVHLYIYTISFKSSRLFSI</sequence>